<dbReference type="HOGENOM" id="CLU_3014752_0_0_1"/>
<dbReference type="AlphaFoldDB" id="R0MMH3"/>
<proteinExistence type="predicted"/>
<evidence type="ECO:0000313" key="2">
    <source>
        <dbReference type="Proteomes" id="UP000016927"/>
    </source>
</evidence>
<name>R0MMH3_NOSB1</name>
<reference evidence="1 2" key="1">
    <citation type="journal article" date="2013" name="BMC Genomics">
        <title>Comparative genomics of parasitic silkworm microsporidia reveal an association between genome expansion and host adaptation.</title>
        <authorList>
            <person name="Pan G."/>
            <person name="Xu J."/>
            <person name="Li T."/>
            <person name="Xia Q."/>
            <person name="Liu S.L."/>
            <person name="Zhang G."/>
            <person name="Li S."/>
            <person name="Li C."/>
            <person name="Liu H."/>
            <person name="Yang L."/>
            <person name="Liu T."/>
            <person name="Zhang X."/>
            <person name="Wu Z."/>
            <person name="Fan W."/>
            <person name="Dang X."/>
            <person name="Xiang H."/>
            <person name="Tao M."/>
            <person name="Li Y."/>
            <person name="Hu J."/>
            <person name="Li Z."/>
            <person name="Lin L."/>
            <person name="Luo J."/>
            <person name="Geng L."/>
            <person name="Wang L."/>
            <person name="Long M."/>
            <person name="Wan Y."/>
            <person name="He N."/>
            <person name="Zhang Z."/>
            <person name="Lu C."/>
            <person name="Keeling P.J."/>
            <person name="Wang J."/>
            <person name="Xiang Z."/>
            <person name="Zhou Z."/>
        </authorList>
    </citation>
    <scope>NUCLEOTIDE SEQUENCE [LARGE SCALE GENOMIC DNA]</scope>
    <source>
        <strain evidence="2">CQ1 / CVCC 102059</strain>
    </source>
</reference>
<keyword evidence="2" id="KW-1185">Reference proteome</keyword>
<dbReference type="VEuPathDB" id="MicrosporidiaDB:NBO_4g0018"/>
<organism evidence="1 2">
    <name type="scientific">Nosema bombycis (strain CQ1 / CVCC 102059)</name>
    <name type="common">Microsporidian parasite</name>
    <name type="synonym">Pebrine of silkworm</name>
    <dbReference type="NCBI Taxonomy" id="578461"/>
    <lineage>
        <taxon>Eukaryota</taxon>
        <taxon>Fungi</taxon>
        <taxon>Fungi incertae sedis</taxon>
        <taxon>Microsporidia</taxon>
        <taxon>Nosematidae</taxon>
        <taxon>Nosema</taxon>
    </lineage>
</organism>
<dbReference type="EMBL" id="KB908912">
    <property type="protein sequence ID" value="EOB15390.1"/>
    <property type="molecule type" value="Genomic_DNA"/>
</dbReference>
<accession>R0MMH3</accession>
<dbReference type="Proteomes" id="UP000016927">
    <property type="component" value="Unassembled WGS sequence"/>
</dbReference>
<gene>
    <name evidence="1" type="ORF">NBO_4g0018</name>
</gene>
<protein>
    <submittedName>
        <fullName evidence="1">Uncharacterized protein</fullName>
    </submittedName>
</protein>
<sequence>MHQKVCSLHFYASYKLFMHQKVDFNLCIFKIVYASKSLFIALLCIKKFVYASYKFF</sequence>
<evidence type="ECO:0000313" key="1">
    <source>
        <dbReference type="EMBL" id="EOB15390.1"/>
    </source>
</evidence>